<evidence type="ECO:0000313" key="4">
    <source>
        <dbReference type="Proteomes" id="UP000315995"/>
    </source>
</evidence>
<organism evidence="3 4">
    <name type="scientific">Persicimonas caeni</name>
    <dbReference type="NCBI Taxonomy" id="2292766"/>
    <lineage>
        <taxon>Bacteria</taxon>
        <taxon>Deltaproteobacteria</taxon>
        <taxon>Bradymonadales</taxon>
        <taxon>Bradymonadaceae</taxon>
        <taxon>Persicimonas</taxon>
    </lineage>
</organism>
<feature type="compositionally biased region" description="Polar residues" evidence="1">
    <location>
        <begin position="23"/>
        <end position="32"/>
    </location>
</feature>
<sequence>MATHTRQAPHEARQHSPEDAVESESNAVPSTTENEETVEPKKRDRKLNFWHWFFFDGDSDAGWKRLTDRWMFFHMAIGGVFTFLVEAPIKEVAGSGVLPLVAILFGLAFAWVGNALALITDSSFKHAARNREGGVKEYAYTYQLAVLTSLCTVVLWGLIAVGVADHLSFAGQAVFKFVLFTIASLTIRECWQVIYGAHRSLIVADEIDQEIGD</sequence>
<keyword evidence="2" id="KW-0472">Membrane</keyword>
<dbReference type="AlphaFoldDB" id="A0A4Y6PQV5"/>
<accession>A0A5B8Y8B2</accession>
<accession>A0A4Y6PQV5</accession>
<proteinExistence type="predicted"/>
<dbReference type="EMBL" id="CP041186">
    <property type="protein sequence ID" value="QDG50708.1"/>
    <property type="molecule type" value="Genomic_DNA"/>
</dbReference>
<dbReference type="RefSeq" id="WP_141197200.1">
    <property type="nucleotide sequence ID" value="NZ_CP041186.1"/>
</dbReference>
<evidence type="ECO:0000256" key="1">
    <source>
        <dbReference type="SAM" id="MobiDB-lite"/>
    </source>
</evidence>
<feature type="compositionally biased region" description="Basic and acidic residues" evidence="1">
    <location>
        <begin position="8"/>
        <end position="18"/>
    </location>
</feature>
<feature type="transmembrane region" description="Helical" evidence="2">
    <location>
        <begin position="95"/>
        <end position="119"/>
    </location>
</feature>
<keyword evidence="4" id="KW-1185">Reference proteome</keyword>
<feature type="transmembrane region" description="Helical" evidence="2">
    <location>
        <begin position="169"/>
        <end position="187"/>
    </location>
</feature>
<dbReference type="Proteomes" id="UP000315995">
    <property type="component" value="Chromosome"/>
</dbReference>
<feature type="region of interest" description="Disordered" evidence="1">
    <location>
        <begin position="1"/>
        <end position="40"/>
    </location>
</feature>
<evidence type="ECO:0000313" key="3">
    <source>
        <dbReference type="EMBL" id="QDG50708.1"/>
    </source>
</evidence>
<feature type="transmembrane region" description="Helical" evidence="2">
    <location>
        <begin position="70"/>
        <end position="89"/>
    </location>
</feature>
<protein>
    <submittedName>
        <fullName evidence="3">Uncharacterized protein</fullName>
    </submittedName>
</protein>
<reference evidence="3 4" key="1">
    <citation type="submission" date="2019-06" db="EMBL/GenBank/DDBJ databases">
        <title>Persicimonas caeni gen. nov., sp. nov., a predatory bacterium isolated from solar saltern.</title>
        <authorList>
            <person name="Wang S."/>
        </authorList>
    </citation>
    <scope>NUCLEOTIDE SEQUENCE [LARGE SCALE GENOMIC DNA]</scope>
    <source>
        <strain evidence="3 4">YN101</strain>
    </source>
</reference>
<feature type="transmembrane region" description="Helical" evidence="2">
    <location>
        <begin position="140"/>
        <end position="163"/>
    </location>
</feature>
<name>A0A4Y6PQV5_PERCE</name>
<keyword evidence="2" id="KW-0812">Transmembrane</keyword>
<dbReference type="OrthoDB" id="7062161at2"/>
<keyword evidence="2" id="KW-1133">Transmembrane helix</keyword>
<evidence type="ECO:0000256" key="2">
    <source>
        <dbReference type="SAM" id="Phobius"/>
    </source>
</evidence>
<gene>
    <name evidence="3" type="ORF">FIV42_08190</name>
</gene>